<dbReference type="PATRIC" id="fig|931277.6.peg.539"/>
<dbReference type="InterPro" id="IPR027417">
    <property type="entry name" value="P-loop_NTPase"/>
</dbReference>
<sequence>MKTNRTNVHVFIERSDRDGPRTMAAITTEGLTKHYGDVRANEELSFEVREGEVFGYLGPNGAGKSTTIRTLMGFQSPTSGSATVLGHDVTDRKAMIEAKRHLGYVPAEMGFDEDVTGNRFLRYQASLKGDSRSEELLELFDPPMDREIGEYSTGNKRKLAIVLAFMHDPDLVIMDKPTSGLDPLMQERFYEFIRDEQARGKTFFFSSHILSEVQKICDRVGVIRNGHLVELEDVETLLDRGGKRVSVRVADPVDREAFAIEGAHDVSVAGDERSPQPTTADGGESGDGARTASDRPSSADEPSGNGNSSSGGRDGTSVSFTFTGDYNDLLSHLVAYDILDLDIADAPLEDVFMRFYGEVDPDTESAAGGTAEAESSPEESADV</sequence>
<evidence type="ECO:0000256" key="3">
    <source>
        <dbReference type="ARBA" id="ARBA00022840"/>
    </source>
</evidence>
<comment type="caution">
    <text evidence="6">The sequence shown here is derived from an EMBL/GenBank/DDBJ whole genome shotgun (WGS) entry which is preliminary data.</text>
</comment>
<gene>
    <name evidence="6" type="ORF">C448_02778</name>
</gene>
<evidence type="ECO:0000259" key="5">
    <source>
        <dbReference type="PROSITE" id="PS50893"/>
    </source>
</evidence>
<keyword evidence="3" id="KW-0067">ATP-binding</keyword>
<accession>M0MTT9</accession>
<dbReference type="EMBL" id="AOMC01000046">
    <property type="protein sequence ID" value="EMA48758.1"/>
    <property type="molecule type" value="Genomic_DNA"/>
</dbReference>
<evidence type="ECO:0000256" key="1">
    <source>
        <dbReference type="ARBA" id="ARBA00022448"/>
    </source>
</evidence>
<feature type="region of interest" description="Disordered" evidence="4">
    <location>
        <begin position="360"/>
        <end position="383"/>
    </location>
</feature>
<dbReference type="GO" id="GO:0016887">
    <property type="term" value="F:ATP hydrolysis activity"/>
    <property type="evidence" value="ECO:0007669"/>
    <property type="project" value="InterPro"/>
</dbReference>
<dbReference type="InterPro" id="IPR003439">
    <property type="entry name" value="ABC_transporter-like_ATP-bd"/>
</dbReference>
<protein>
    <submittedName>
        <fullName evidence="6">ABC transporter</fullName>
    </submittedName>
</protein>
<dbReference type="Gene3D" id="3.40.50.300">
    <property type="entry name" value="P-loop containing nucleotide triphosphate hydrolases"/>
    <property type="match status" value="1"/>
</dbReference>
<dbReference type="STRING" id="931277.C448_02778"/>
<dbReference type="Proteomes" id="UP000011568">
    <property type="component" value="Unassembled WGS sequence"/>
</dbReference>
<feature type="compositionally biased region" description="Basic and acidic residues" evidence="4">
    <location>
        <begin position="264"/>
        <end position="274"/>
    </location>
</feature>
<feature type="domain" description="ABC transporter" evidence="5">
    <location>
        <begin position="26"/>
        <end position="250"/>
    </location>
</feature>
<name>M0MTT9_HALMO</name>
<keyword evidence="2" id="KW-0547">Nucleotide-binding</keyword>
<dbReference type="eggNOG" id="arCOG00194">
    <property type="taxonomic scope" value="Archaea"/>
</dbReference>
<dbReference type="PANTHER" id="PTHR42939">
    <property type="entry name" value="ABC TRANSPORTER ATP-BINDING PROTEIN ALBC-RELATED"/>
    <property type="match status" value="1"/>
</dbReference>
<dbReference type="AlphaFoldDB" id="M0MTT9"/>
<feature type="compositionally biased region" description="Low complexity" evidence="4">
    <location>
        <begin position="364"/>
        <end position="374"/>
    </location>
</feature>
<proteinExistence type="predicted"/>
<evidence type="ECO:0000256" key="4">
    <source>
        <dbReference type="SAM" id="MobiDB-lite"/>
    </source>
</evidence>
<evidence type="ECO:0000313" key="7">
    <source>
        <dbReference type="Proteomes" id="UP000011568"/>
    </source>
</evidence>
<evidence type="ECO:0000313" key="6">
    <source>
        <dbReference type="EMBL" id="EMA48758.1"/>
    </source>
</evidence>
<dbReference type="PROSITE" id="PS50893">
    <property type="entry name" value="ABC_TRANSPORTER_2"/>
    <property type="match status" value="1"/>
</dbReference>
<dbReference type="Pfam" id="PF00005">
    <property type="entry name" value="ABC_tran"/>
    <property type="match status" value="1"/>
</dbReference>
<dbReference type="InterPro" id="IPR003593">
    <property type="entry name" value="AAA+_ATPase"/>
</dbReference>
<dbReference type="CDD" id="cd03230">
    <property type="entry name" value="ABC_DR_subfamily_A"/>
    <property type="match status" value="1"/>
</dbReference>
<reference evidence="6 7" key="1">
    <citation type="journal article" date="2014" name="PLoS Genet.">
        <title>Phylogenetically driven sequencing of extremely halophilic archaea reveals strategies for static and dynamic osmo-response.</title>
        <authorList>
            <person name="Becker E.A."/>
            <person name="Seitzer P.M."/>
            <person name="Tritt A."/>
            <person name="Larsen D."/>
            <person name="Krusor M."/>
            <person name="Yao A.I."/>
            <person name="Wu D."/>
            <person name="Madern D."/>
            <person name="Eisen J.A."/>
            <person name="Darling A.E."/>
            <person name="Facciotti M.T."/>
        </authorList>
    </citation>
    <scope>NUCLEOTIDE SEQUENCE [LARGE SCALE GENOMIC DNA]</scope>
    <source>
        <strain evidence="6 7">DSM 1307</strain>
    </source>
</reference>
<keyword evidence="1" id="KW-0813">Transport</keyword>
<feature type="region of interest" description="Disordered" evidence="4">
    <location>
        <begin position="264"/>
        <end position="314"/>
    </location>
</feature>
<keyword evidence="7" id="KW-1185">Reference proteome</keyword>
<dbReference type="SMART" id="SM00382">
    <property type="entry name" value="AAA"/>
    <property type="match status" value="1"/>
</dbReference>
<dbReference type="GO" id="GO:0005524">
    <property type="term" value="F:ATP binding"/>
    <property type="evidence" value="ECO:0007669"/>
    <property type="project" value="UniProtKB-KW"/>
</dbReference>
<dbReference type="PANTHER" id="PTHR42939:SF1">
    <property type="entry name" value="ABC TRANSPORTER ATP-BINDING PROTEIN ALBC-RELATED"/>
    <property type="match status" value="1"/>
</dbReference>
<dbReference type="SUPFAM" id="SSF52540">
    <property type="entry name" value="P-loop containing nucleoside triphosphate hydrolases"/>
    <property type="match status" value="1"/>
</dbReference>
<dbReference type="InterPro" id="IPR051782">
    <property type="entry name" value="ABC_Transporter_VariousFunc"/>
</dbReference>
<evidence type="ECO:0000256" key="2">
    <source>
        <dbReference type="ARBA" id="ARBA00022741"/>
    </source>
</evidence>
<organism evidence="6 7">
    <name type="scientific">Halococcus morrhuae DSM 1307</name>
    <dbReference type="NCBI Taxonomy" id="931277"/>
    <lineage>
        <taxon>Archaea</taxon>
        <taxon>Methanobacteriati</taxon>
        <taxon>Methanobacteriota</taxon>
        <taxon>Stenosarchaea group</taxon>
        <taxon>Halobacteria</taxon>
        <taxon>Halobacteriales</taxon>
        <taxon>Halococcaceae</taxon>
        <taxon>Halococcus</taxon>
    </lineage>
</organism>